<organism evidence="2 3">
    <name type="scientific">Leptospira kobayashii</name>
    <dbReference type="NCBI Taxonomy" id="1917830"/>
    <lineage>
        <taxon>Bacteria</taxon>
        <taxon>Pseudomonadati</taxon>
        <taxon>Spirochaetota</taxon>
        <taxon>Spirochaetia</taxon>
        <taxon>Leptospirales</taxon>
        <taxon>Leptospiraceae</taxon>
        <taxon>Leptospira</taxon>
    </lineage>
</organism>
<keyword evidence="3" id="KW-1185">Reference proteome</keyword>
<dbReference type="Pfam" id="PF13649">
    <property type="entry name" value="Methyltransf_25"/>
    <property type="match status" value="1"/>
</dbReference>
<keyword evidence="2" id="KW-0489">Methyltransferase</keyword>
<dbReference type="EMBL" id="AP025028">
    <property type="protein sequence ID" value="BDA77785.1"/>
    <property type="molecule type" value="Genomic_DNA"/>
</dbReference>
<name>A0ABN6KB44_9LEPT</name>
<dbReference type="RefSeq" id="WP_109020781.1">
    <property type="nucleotide sequence ID" value="NZ_AP025028.1"/>
</dbReference>
<feature type="domain" description="Methyltransferase" evidence="1">
    <location>
        <begin position="47"/>
        <end position="141"/>
    </location>
</feature>
<reference evidence="2 3" key="1">
    <citation type="submission" date="2021-08" db="EMBL/GenBank/DDBJ databases">
        <title>Complete genome sequence of Leptospira kobayashii strain E30.</title>
        <authorList>
            <person name="Nakao R."/>
            <person name="Nakamura S."/>
            <person name="Masuzawa T."/>
            <person name="Koizumi N."/>
        </authorList>
    </citation>
    <scope>NUCLEOTIDE SEQUENCE [LARGE SCALE GENOMIC DNA]</scope>
    <source>
        <strain evidence="2 3">E30</strain>
    </source>
</reference>
<dbReference type="Proteomes" id="UP000245263">
    <property type="component" value="Chromosome 1"/>
</dbReference>
<evidence type="ECO:0000313" key="2">
    <source>
        <dbReference type="EMBL" id="BDA77785.1"/>
    </source>
</evidence>
<gene>
    <name evidence="2" type="ORF">LPTSP3_g07150</name>
</gene>
<evidence type="ECO:0000259" key="1">
    <source>
        <dbReference type="Pfam" id="PF13649"/>
    </source>
</evidence>
<evidence type="ECO:0000313" key="3">
    <source>
        <dbReference type="Proteomes" id="UP000245263"/>
    </source>
</evidence>
<dbReference type="CDD" id="cd02440">
    <property type="entry name" value="AdoMet_MTases"/>
    <property type="match status" value="1"/>
</dbReference>
<accession>A0ABN6KB44</accession>
<sequence>MDTKAHYDNHLGNFYSWMIGDFSVKQNEFQDFLEANRILPQSSQLAIDLGAGNGIQSVSLANLGFSVKAIDFNKQLLDELRTNSKNLKVEIFEEDIREVAKYANLQPELILCCGDTITHLDDKNDIRELITSIHKTLPPNGKLILSFRDYSQTLTGYDRFIPVRSDENRIHTCFLEYGEEYVTVTDLLHEKTETGWNQKVSSFKKVRITTQDILGFLENHSMKIIFNKPVNRLTTIIASK</sequence>
<protein>
    <submittedName>
        <fullName evidence="2">SAM-dependent methyltransferase</fullName>
    </submittedName>
</protein>
<dbReference type="GO" id="GO:0008168">
    <property type="term" value="F:methyltransferase activity"/>
    <property type="evidence" value="ECO:0007669"/>
    <property type="project" value="UniProtKB-KW"/>
</dbReference>
<dbReference type="InterPro" id="IPR029063">
    <property type="entry name" value="SAM-dependent_MTases_sf"/>
</dbReference>
<dbReference type="SUPFAM" id="SSF53335">
    <property type="entry name" value="S-adenosyl-L-methionine-dependent methyltransferases"/>
    <property type="match status" value="1"/>
</dbReference>
<proteinExistence type="predicted"/>
<dbReference type="InterPro" id="IPR041698">
    <property type="entry name" value="Methyltransf_25"/>
</dbReference>
<dbReference type="Gene3D" id="3.40.50.150">
    <property type="entry name" value="Vaccinia Virus protein VP39"/>
    <property type="match status" value="1"/>
</dbReference>
<dbReference type="GO" id="GO:0032259">
    <property type="term" value="P:methylation"/>
    <property type="evidence" value="ECO:0007669"/>
    <property type="project" value="UniProtKB-KW"/>
</dbReference>
<keyword evidence="2" id="KW-0808">Transferase</keyword>
<dbReference type="Gene3D" id="2.20.25.110">
    <property type="entry name" value="S-adenosyl-L-methionine-dependent methyltransferases"/>
    <property type="match status" value="1"/>
</dbReference>